<dbReference type="InterPro" id="IPR000014">
    <property type="entry name" value="PAS"/>
</dbReference>
<gene>
    <name evidence="2" type="ORF">SAMN05421503_2185</name>
</gene>
<dbReference type="CDD" id="cd07041">
    <property type="entry name" value="STAS_RsbR_RsbS_like"/>
    <property type="match status" value="1"/>
</dbReference>
<dbReference type="Gene3D" id="3.30.450.20">
    <property type="entry name" value="PAS domain"/>
    <property type="match status" value="1"/>
</dbReference>
<dbReference type="Pfam" id="PF01740">
    <property type="entry name" value="STAS"/>
    <property type="match status" value="1"/>
</dbReference>
<evidence type="ECO:0000313" key="3">
    <source>
        <dbReference type="Proteomes" id="UP000219356"/>
    </source>
</evidence>
<evidence type="ECO:0000259" key="1">
    <source>
        <dbReference type="PROSITE" id="PS50801"/>
    </source>
</evidence>
<reference evidence="3" key="1">
    <citation type="submission" date="2017-09" db="EMBL/GenBank/DDBJ databases">
        <authorList>
            <person name="Varghese N."/>
            <person name="Submissions S."/>
        </authorList>
    </citation>
    <scope>NUCLEOTIDE SEQUENCE [LARGE SCALE GENOMIC DNA]</scope>
    <source>
        <strain evidence="3">CGMCC 1.8913</strain>
    </source>
</reference>
<dbReference type="CDD" id="cd00130">
    <property type="entry name" value="PAS"/>
    <property type="match status" value="1"/>
</dbReference>
<dbReference type="SUPFAM" id="SSF55785">
    <property type="entry name" value="PYP-like sensor domain (PAS domain)"/>
    <property type="match status" value="1"/>
</dbReference>
<dbReference type="Proteomes" id="UP000219356">
    <property type="component" value="Unassembled WGS sequence"/>
</dbReference>
<dbReference type="OrthoDB" id="2702602at2"/>
<dbReference type="InterPro" id="IPR035965">
    <property type="entry name" value="PAS-like_dom_sf"/>
</dbReference>
<dbReference type="PANTHER" id="PTHR33745:SF8">
    <property type="entry name" value="BLUE-LIGHT PHOTORECEPTOR"/>
    <property type="match status" value="1"/>
</dbReference>
<accession>A0A285NYI0</accession>
<dbReference type="InterPro" id="IPR002645">
    <property type="entry name" value="STAS_dom"/>
</dbReference>
<dbReference type="RefSeq" id="WP_097042055.1">
    <property type="nucleotide sequence ID" value="NZ_OBEK01000003.1"/>
</dbReference>
<feature type="domain" description="STAS" evidence="1">
    <location>
        <begin position="136"/>
        <end position="250"/>
    </location>
</feature>
<evidence type="ECO:0000313" key="2">
    <source>
        <dbReference type="EMBL" id="SNZ13983.1"/>
    </source>
</evidence>
<dbReference type="InterPro" id="IPR051932">
    <property type="entry name" value="Bact_StressResp_Reg"/>
</dbReference>
<organism evidence="2 3">
    <name type="scientific">Terribacillus aidingensis</name>
    <dbReference type="NCBI Taxonomy" id="586416"/>
    <lineage>
        <taxon>Bacteria</taxon>
        <taxon>Bacillati</taxon>
        <taxon>Bacillota</taxon>
        <taxon>Bacilli</taxon>
        <taxon>Bacillales</taxon>
        <taxon>Bacillaceae</taxon>
        <taxon>Terribacillus</taxon>
    </lineage>
</organism>
<dbReference type="Gene3D" id="3.30.750.24">
    <property type="entry name" value="STAS domain"/>
    <property type="match status" value="1"/>
</dbReference>
<dbReference type="AlphaFoldDB" id="A0A285NYI0"/>
<dbReference type="SMART" id="SM00091">
    <property type="entry name" value="PAS"/>
    <property type="match status" value="1"/>
</dbReference>
<dbReference type="SUPFAM" id="SSF52091">
    <property type="entry name" value="SpoIIaa-like"/>
    <property type="match status" value="1"/>
</dbReference>
<keyword evidence="3" id="KW-1185">Reference proteome</keyword>
<dbReference type="Pfam" id="PF08448">
    <property type="entry name" value="PAS_4"/>
    <property type="match status" value="1"/>
</dbReference>
<protein>
    <submittedName>
        <fullName evidence="2">PAS domain S-box-containing protein</fullName>
    </submittedName>
</protein>
<sequence length="250" mass="27862">MSEAISKIDYREVIEYALNPLIVHTDLKILYVNAAAEAFFKGNRNDIVGASPLDIFQESSKSSIDKRIQSAYETPAEVIEETIFKLDGEIVDVELYCHPILIGNKKAIQTYITDISERKEAEKKQQLLTKQINELSATLVPLLKGIAVLPLVGEIDESCASQLFQLVPEKAKQQSVDCLIIDFSGTYQLHQVVTDYLFKLSHVLTLLGIKSIFTGIQPSHALEAANLEINQFHVPTMTTVKDALEHLGVH</sequence>
<name>A0A285NYI0_9BACI</name>
<dbReference type="PANTHER" id="PTHR33745">
    <property type="entry name" value="RSBT ANTAGONIST PROTEIN RSBS-RELATED"/>
    <property type="match status" value="1"/>
</dbReference>
<proteinExistence type="predicted"/>
<dbReference type="InterPro" id="IPR036513">
    <property type="entry name" value="STAS_dom_sf"/>
</dbReference>
<dbReference type="EMBL" id="OBEK01000003">
    <property type="protein sequence ID" value="SNZ13983.1"/>
    <property type="molecule type" value="Genomic_DNA"/>
</dbReference>
<dbReference type="PROSITE" id="PS50801">
    <property type="entry name" value="STAS"/>
    <property type="match status" value="1"/>
</dbReference>
<dbReference type="NCBIfam" id="TIGR00229">
    <property type="entry name" value="sensory_box"/>
    <property type="match status" value="1"/>
</dbReference>
<dbReference type="InterPro" id="IPR013656">
    <property type="entry name" value="PAS_4"/>
</dbReference>